<gene>
    <name evidence="1" type="ORF">OW255_04035</name>
</gene>
<dbReference type="InterPro" id="IPR025906">
    <property type="entry name" value="YjfB_motility"/>
</dbReference>
<protein>
    <submittedName>
        <fullName evidence="1">YjfB family protein</fullName>
    </submittedName>
</protein>
<sequence length="63" mass="6589">MDVAAFSMDMSMARVQQEAGLSIAKKAMNQQEQQAAGLLDMISRAAPGQIPPGGVGQIVDTRA</sequence>
<accession>A0ABY7AE89</accession>
<dbReference type="Pfam" id="PF14070">
    <property type="entry name" value="YjfB_motility"/>
    <property type="match status" value="1"/>
</dbReference>
<name>A0ABY7AE89_9FIRM</name>
<dbReference type="EMBL" id="CP113524">
    <property type="protein sequence ID" value="WAJ24694.1"/>
    <property type="molecule type" value="Genomic_DNA"/>
</dbReference>
<dbReference type="RefSeq" id="WP_268115710.1">
    <property type="nucleotide sequence ID" value="NZ_CP113524.1"/>
</dbReference>
<dbReference type="Proteomes" id="UP001163115">
    <property type="component" value="Chromosome"/>
</dbReference>
<evidence type="ECO:0000313" key="2">
    <source>
        <dbReference type="Proteomes" id="UP001163115"/>
    </source>
</evidence>
<proteinExistence type="predicted"/>
<keyword evidence="2" id="KW-1185">Reference proteome</keyword>
<reference evidence="1" key="1">
    <citation type="submission" date="2022-11" db="EMBL/GenBank/DDBJ databases">
        <title>Lacrimispora xylanolytica sy1, complete genome.</title>
        <authorList>
            <person name="Choi S."/>
        </authorList>
    </citation>
    <scope>NUCLEOTIDE SEQUENCE</scope>
    <source>
        <strain evidence="1">Sy1</strain>
    </source>
</reference>
<organism evidence="1 2">
    <name type="scientific">Lacrimispora xylanolytica</name>
    <dbReference type="NCBI Taxonomy" id="29375"/>
    <lineage>
        <taxon>Bacteria</taxon>
        <taxon>Bacillati</taxon>
        <taxon>Bacillota</taxon>
        <taxon>Clostridia</taxon>
        <taxon>Lachnospirales</taxon>
        <taxon>Lachnospiraceae</taxon>
        <taxon>Lacrimispora</taxon>
    </lineage>
</organism>
<evidence type="ECO:0000313" key="1">
    <source>
        <dbReference type="EMBL" id="WAJ24694.1"/>
    </source>
</evidence>